<evidence type="ECO:0000256" key="12">
    <source>
        <dbReference type="ARBA" id="ARBA00022801"/>
    </source>
</evidence>
<keyword evidence="11" id="KW-0677">Repeat</keyword>
<dbReference type="GO" id="GO:0004519">
    <property type="term" value="F:endonuclease activity"/>
    <property type="evidence" value="ECO:0007669"/>
    <property type="project" value="UniProtKB-KW"/>
</dbReference>
<evidence type="ECO:0000256" key="7">
    <source>
        <dbReference type="ARBA" id="ARBA00022490"/>
    </source>
</evidence>
<evidence type="ECO:0000256" key="13">
    <source>
        <dbReference type="ARBA" id="ARBA00022839"/>
    </source>
</evidence>
<dbReference type="PANTHER" id="PTHR12121:SF100">
    <property type="entry name" value="POLY(A)-SPECIFIC RIBONUCLEASE"/>
    <property type="match status" value="1"/>
</dbReference>
<keyword evidence="15" id="KW-0694">RNA-binding</keyword>
<evidence type="ECO:0000256" key="21">
    <source>
        <dbReference type="ARBA" id="ARBA00031469"/>
    </source>
</evidence>
<feature type="region of interest" description="Disordered" evidence="23">
    <location>
        <begin position="1"/>
        <end position="33"/>
    </location>
</feature>
<evidence type="ECO:0000256" key="9">
    <source>
        <dbReference type="ARBA" id="ARBA00022722"/>
    </source>
</evidence>
<dbReference type="InterPro" id="IPR005135">
    <property type="entry name" value="Endo/exonuclease/phosphatase"/>
</dbReference>
<dbReference type="Pfam" id="PF03372">
    <property type="entry name" value="Exo_endo_phos"/>
    <property type="match status" value="1"/>
</dbReference>
<keyword evidence="12" id="KW-0378">Hydrolase</keyword>
<evidence type="ECO:0000256" key="14">
    <source>
        <dbReference type="ARBA" id="ARBA00022842"/>
    </source>
</evidence>
<dbReference type="PANTHER" id="PTHR12121">
    <property type="entry name" value="CARBON CATABOLITE REPRESSOR PROTEIN 4"/>
    <property type="match status" value="1"/>
</dbReference>
<evidence type="ECO:0000256" key="1">
    <source>
        <dbReference type="ARBA" id="ARBA00001663"/>
    </source>
</evidence>
<dbReference type="FunFam" id="3.60.10.10:FF:000037">
    <property type="entry name" value="Glucose-repressible alcohol dehydrogenase transcriptional effector"/>
    <property type="match status" value="1"/>
</dbReference>
<evidence type="ECO:0000256" key="16">
    <source>
        <dbReference type="ARBA" id="ARBA00023015"/>
    </source>
</evidence>
<dbReference type="InterPro" id="IPR050410">
    <property type="entry name" value="CCR4/nocturin_mRNA_transcr"/>
</dbReference>
<dbReference type="SUPFAM" id="SSF52075">
    <property type="entry name" value="Outer arm dynein light chain 1"/>
    <property type="match status" value="1"/>
</dbReference>
<dbReference type="GO" id="GO:0046872">
    <property type="term" value="F:metal ion binding"/>
    <property type="evidence" value="ECO:0007669"/>
    <property type="project" value="UniProtKB-KW"/>
</dbReference>
<evidence type="ECO:0000256" key="5">
    <source>
        <dbReference type="ARBA" id="ARBA00010774"/>
    </source>
</evidence>
<reference evidence="25 26" key="1">
    <citation type="journal article" date="2019" name="New Phytol.">
        <title>Comparative genomics reveals unique wood-decay strategies and fruiting body development in the Schizophyllaceae.</title>
        <authorList>
            <person name="Almasi E."/>
            <person name="Sahu N."/>
            <person name="Krizsan K."/>
            <person name="Balint B."/>
            <person name="Kovacs G.M."/>
            <person name="Kiss B."/>
            <person name="Cseklye J."/>
            <person name="Drula E."/>
            <person name="Henrissat B."/>
            <person name="Nagy I."/>
            <person name="Chovatia M."/>
            <person name="Adam C."/>
            <person name="LaButti K."/>
            <person name="Lipzen A."/>
            <person name="Riley R."/>
            <person name="Grigoriev I.V."/>
            <person name="Nagy L.G."/>
        </authorList>
    </citation>
    <scope>NUCLEOTIDE SEQUENCE [LARGE SCALE GENOMIC DNA]</scope>
    <source>
        <strain evidence="25 26">NL-1724</strain>
    </source>
</reference>
<comment type="cofactor">
    <cofactor evidence="2">
        <name>Mg(2+)</name>
        <dbReference type="ChEBI" id="CHEBI:18420"/>
    </cofactor>
</comment>
<evidence type="ECO:0000256" key="19">
    <source>
        <dbReference type="ARBA" id="ARBA00023475"/>
    </source>
</evidence>
<evidence type="ECO:0000256" key="8">
    <source>
        <dbReference type="ARBA" id="ARBA00022614"/>
    </source>
</evidence>
<dbReference type="InterPro" id="IPR036691">
    <property type="entry name" value="Endo/exonu/phosph_ase_sf"/>
</dbReference>
<keyword evidence="17" id="KW-0804">Transcription</keyword>
<evidence type="ECO:0000256" key="10">
    <source>
        <dbReference type="ARBA" id="ARBA00022723"/>
    </source>
</evidence>
<comment type="catalytic activity">
    <reaction evidence="1">
        <text>Exonucleolytic cleavage of poly(A) to 5'-AMP.</text>
        <dbReference type="EC" id="3.1.13.4"/>
    </reaction>
</comment>
<feature type="domain" description="Endonuclease/exonuclease/phosphatase" evidence="24">
    <location>
        <begin position="304"/>
        <end position="630"/>
    </location>
</feature>
<comment type="similarity">
    <text evidence="5">Belongs to the CCR4/nocturin family.</text>
</comment>
<keyword evidence="16" id="KW-0805">Transcription regulation</keyword>
<evidence type="ECO:0000256" key="11">
    <source>
        <dbReference type="ARBA" id="ARBA00022737"/>
    </source>
</evidence>
<evidence type="ECO:0000256" key="20">
    <source>
        <dbReference type="ARBA" id="ARBA00030493"/>
    </source>
</evidence>
<dbReference type="GO" id="GO:0005737">
    <property type="term" value="C:cytoplasm"/>
    <property type="evidence" value="ECO:0007669"/>
    <property type="project" value="UniProtKB-SubCell"/>
</dbReference>
<evidence type="ECO:0000256" key="18">
    <source>
        <dbReference type="ARBA" id="ARBA00023242"/>
    </source>
</evidence>
<dbReference type="EC" id="3.1.13.4" evidence="6"/>
<dbReference type="SMART" id="SM00369">
    <property type="entry name" value="LRR_TYP"/>
    <property type="match status" value="3"/>
</dbReference>
<dbReference type="Gene3D" id="3.80.10.10">
    <property type="entry name" value="Ribonuclease Inhibitor"/>
    <property type="match status" value="1"/>
</dbReference>
<keyword evidence="25" id="KW-0255">Endonuclease</keyword>
<keyword evidence="9" id="KW-0540">Nuclease</keyword>
<organism evidence="25 26">
    <name type="scientific">Schizophyllum amplum</name>
    <dbReference type="NCBI Taxonomy" id="97359"/>
    <lineage>
        <taxon>Eukaryota</taxon>
        <taxon>Fungi</taxon>
        <taxon>Dikarya</taxon>
        <taxon>Basidiomycota</taxon>
        <taxon>Agaricomycotina</taxon>
        <taxon>Agaricomycetes</taxon>
        <taxon>Agaricomycetidae</taxon>
        <taxon>Agaricales</taxon>
        <taxon>Schizophyllaceae</taxon>
        <taxon>Schizophyllum</taxon>
    </lineage>
</organism>
<dbReference type="InterPro" id="IPR003591">
    <property type="entry name" value="Leu-rich_rpt_typical-subtyp"/>
</dbReference>
<evidence type="ECO:0000256" key="4">
    <source>
        <dbReference type="ARBA" id="ARBA00004496"/>
    </source>
</evidence>
<dbReference type="InterPro" id="IPR001611">
    <property type="entry name" value="Leu-rich_rpt"/>
</dbReference>
<accession>A0A550CZ82</accession>
<dbReference type="Gene3D" id="3.60.10.10">
    <property type="entry name" value="Endonuclease/exonuclease/phosphatase"/>
    <property type="match status" value="1"/>
</dbReference>
<keyword evidence="8" id="KW-0433">Leucine-rich repeat</keyword>
<gene>
    <name evidence="25" type="ORF">BD626DRAFT_390449</name>
</gene>
<dbReference type="Pfam" id="PF13855">
    <property type="entry name" value="LRR_8"/>
    <property type="match status" value="1"/>
</dbReference>
<keyword evidence="18" id="KW-0539">Nucleus</keyword>
<feature type="compositionally biased region" description="Polar residues" evidence="23">
    <location>
        <begin position="101"/>
        <end position="123"/>
    </location>
</feature>
<dbReference type="AlphaFoldDB" id="A0A550CZ82"/>
<evidence type="ECO:0000256" key="2">
    <source>
        <dbReference type="ARBA" id="ARBA00001946"/>
    </source>
</evidence>
<dbReference type="GO" id="GO:0003723">
    <property type="term" value="F:RNA binding"/>
    <property type="evidence" value="ECO:0007669"/>
    <property type="project" value="UniProtKB-KW"/>
</dbReference>
<comment type="subcellular location">
    <subcellularLocation>
        <location evidence="4">Cytoplasm</location>
    </subcellularLocation>
    <subcellularLocation>
        <location evidence="3">Nucleus</location>
    </subcellularLocation>
</comment>
<keyword evidence="13 25" id="KW-0269">Exonuclease</keyword>
<feature type="region of interest" description="Disordered" evidence="23">
    <location>
        <begin position="83"/>
        <end position="142"/>
    </location>
</feature>
<evidence type="ECO:0000256" key="6">
    <source>
        <dbReference type="ARBA" id="ARBA00012161"/>
    </source>
</evidence>
<keyword evidence="26" id="KW-1185">Reference proteome</keyword>
<evidence type="ECO:0000256" key="17">
    <source>
        <dbReference type="ARBA" id="ARBA00023163"/>
    </source>
</evidence>
<dbReference type="PROSITE" id="PS51450">
    <property type="entry name" value="LRR"/>
    <property type="match status" value="1"/>
</dbReference>
<dbReference type="SUPFAM" id="SSF56219">
    <property type="entry name" value="DNase I-like"/>
    <property type="match status" value="1"/>
</dbReference>
<evidence type="ECO:0000313" key="25">
    <source>
        <dbReference type="EMBL" id="TRM70101.1"/>
    </source>
</evidence>
<dbReference type="Proteomes" id="UP000320762">
    <property type="component" value="Unassembled WGS sequence"/>
</dbReference>
<evidence type="ECO:0000256" key="22">
    <source>
        <dbReference type="ARBA" id="ARBA00033317"/>
    </source>
</evidence>
<dbReference type="CDD" id="cd09097">
    <property type="entry name" value="Deadenylase_CCR4"/>
    <property type="match status" value="1"/>
</dbReference>
<name>A0A550CZ82_9AGAR</name>
<feature type="compositionally biased region" description="Basic residues" evidence="23">
    <location>
        <begin position="1"/>
        <end position="14"/>
    </location>
</feature>
<evidence type="ECO:0000259" key="24">
    <source>
        <dbReference type="Pfam" id="PF03372"/>
    </source>
</evidence>
<proteinExistence type="inferred from homology"/>
<dbReference type="GO" id="GO:0005634">
    <property type="term" value="C:nucleus"/>
    <property type="evidence" value="ECO:0007669"/>
    <property type="project" value="UniProtKB-SubCell"/>
</dbReference>
<dbReference type="GO" id="GO:0004535">
    <property type="term" value="F:poly(A)-specific ribonuclease activity"/>
    <property type="evidence" value="ECO:0007669"/>
    <property type="project" value="UniProtKB-EC"/>
</dbReference>
<dbReference type="EMBL" id="VDMD01000001">
    <property type="protein sequence ID" value="TRM70101.1"/>
    <property type="molecule type" value="Genomic_DNA"/>
</dbReference>
<keyword evidence="10" id="KW-0479">Metal-binding</keyword>
<dbReference type="OrthoDB" id="428734at2759"/>
<sequence>MHPHHQLQQHHHHQTSLSHYPSPPNVNQLPLGSPASQLLTPHWSQQLIKYEMIRSSRSPHHRARANAIASRTVTRSAVPITNPNLVKVPPEINGKAAETNGRATPNPAETSPSSQANHPSSTAAPVKETPRPTAARPPQGAWNSLDMGGIQIKNLPPTSGLFSFTFLTALYLNHNSLSSVPPQLSKLRHLELLDLSGNQLTSIPPELGMITALKEFYLFDNQITNLPPELGTLHQLKTLGIEGNPLDSTYKTLIQKEGSAALISYLRDSCPVPAPPPDREWKDVSLPSDPISDYNSETFSVLCYNILCDKYATEKLYGYTPAWALSWDYRKELILHEILSHDAEFVCLQEIDVGQFEDYFLKHMMENGYEAVFWPKPKARTMGDAERRSVDGCATFFKSDRFKLVEKHLIELHAVAMQRSDFIKTDTMFNRLFNKEYIAIVCCFEDRTTGSRVIVANAHMFWSADFCDVKLVQVGMLMDEVEKIAHGFARYPPPLATETGAPPPTYSDGTKIPTIVCGDYNSVPRSGVYEFLSAGTLAPDHPDFLGHKYGRYTDEGMRHRFGLRSAYALPGPAFGELLPMTNYTPSFQGVIDYIWYSTPTVAVQKVLGEVDKSYLEKVVGFPNAHYPSDHLCILAQFRVKQLRGL</sequence>
<evidence type="ECO:0000313" key="26">
    <source>
        <dbReference type="Proteomes" id="UP000320762"/>
    </source>
</evidence>
<evidence type="ECO:0000256" key="3">
    <source>
        <dbReference type="ARBA" id="ARBA00004123"/>
    </source>
</evidence>
<dbReference type="STRING" id="97359.A0A550CZ82"/>
<keyword evidence="14" id="KW-0460">Magnesium</keyword>
<feature type="compositionally biased region" description="Polar residues" evidence="23">
    <location>
        <begin position="15"/>
        <end position="33"/>
    </location>
</feature>
<keyword evidence="7" id="KW-0963">Cytoplasm</keyword>
<evidence type="ECO:0000256" key="15">
    <source>
        <dbReference type="ARBA" id="ARBA00022884"/>
    </source>
</evidence>
<evidence type="ECO:0000256" key="23">
    <source>
        <dbReference type="SAM" id="MobiDB-lite"/>
    </source>
</evidence>
<comment type="caution">
    <text evidence="25">The sequence shown here is derived from an EMBL/GenBank/DDBJ whole genome shotgun (WGS) entry which is preliminary data.</text>
</comment>
<protein>
    <recommendedName>
        <fullName evidence="19">CCR4-Not complex 3'-5'-exoribonuclease subunit Ccr4</fullName>
        <ecNumber evidence="6">3.1.13.4</ecNumber>
    </recommendedName>
    <alternativeName>
        <fullName evidence="20">Carbon catabolite repressor protein 4</fullName>
    </alternativeName>
    <alternativeName>
        <fullName evidence="21">Cytoplasmic deadenylase</fullName>
    </alternativeName>
    <alternativeName>
        <fullName evidence="22">Glucose-repressible alcohol dehydrogenase transcriptional effector</fullName>
    </alternativeName>
</protein>
<dbReference type="InterPro" id="IPR032675">
    <property type="entry name" value="LRR_dom_sf"/>
</dbReference>